<dbReference type="EMBL" id="JZUY01000028">
    <property type="protein sequence ID" value="KLC10701.1"/>
    <property type="molecule type" value="Genomic_DNA"/>
</dbReference>
<accession>A0ABR5EXZ0</accession>
<dbReference type="Proteomes" id="UP000035369">
    <property type="component" value="Unassembled WGS sequence"/>
</dbReference>
<protein>
    <submittedName>
        <fullName evidence="1">Uncharacterized protein</fullName>
    </submittedName>
</protein>
<sequence>MTIALGNIAQRIFQPSAQHECMRGFAHHGAKHALKMERRNTSRTCDQRQRQLPGKVDLDVVQRTVHALDHGKGHRFADRHVRKIRQVAAVTMLYLDPVGNAFSIRVGSVACHSIH</sequence>
<evidence type="ECO:0000313" key="2">
    <source>
        <dbReference type="Proteomes" id="UP000035369"/>
    </source>
</evidence>
<evidence type="ECO:0000313" key="1">
    <source>
        <dbReference type="EMBL" id="KLC10701.1"/>
    </source>
</evidence>
<keyword evidence="2" id="KW-1185">Reference proteome</keyword>
<reference evidence="1 2" key="1">
    <citation type="submission" date="2015-02" db="EMBL/GenBank/DDBJ databases">
        <title>Whole genome sequencing of multiple isolates of three species of pepper and tomato-infecting xanthomonads reveals genetic diversity in field strains and pinpoints effectors responsible for host specificity.</title>
        <authorList>
            <person name="Schwartz A."/>
            <person name="Dahlbeck D."/>
            <person name="Staskawicz B."/>
            <person name="Bart R."/>
            <person name="Potnis N."/>
            <person name="Minsavage G."/>
            <person name="Timilsina S."/>
            <person name="Goss E."/>
            <person name="Jones J."/>
            <person name="Vallad G."/>
            <person name="Barak J."/>
            <person name="Miller S."/>
            <person name="Ritchie D."/>
            <person name="Martins J.Jr."/>
            <person name="Patane J.S."/>
            <person name="Setubal J.C."/>
        </authorList>
    </citation>
    <scope>NUCLEOTIDE SEQUENCE [LARGE SCALE GENOMIC DNA]</scope>
    <source>
        <strain evidence="1 2">Xp3-15</strain>
    </source>
</reference>
<name>A0ABR5EXZ0_XANPE</name>
<comment type="caution">
    <text evidence="1">The sequence shown here is derived from an EMBL/GenBank/DDBJ whole genome shotgun (WGS) entry which is preliminary data.</text>
</comment>
<gene>
    <name evidence="1" type="ORF">XP315_00915</name>
</gene>
<organism evidence="1 2">
    <name type="scientific">Xanthomonas perforans</name>
    <dbReference type="NCBI Taxonomy" id="442694"/>
    <lineage>
        <taxon>Bacteria</taxon>
        <taxon>Pseudomonadati</taxon>
        <taxon>Pseudomonadota</taxon>
        <taxon>Gammaproteobacteria</taxon>
        <taxon>Lysobacterales</taxon>
        <taxon>Lysobacteraceae</taxon>
        <taxon>Xanthomonas</taxon>
    </lineage>
</organism>
<proteinExistence type="predicted"/>